<dbReference type="InterPro" id="IPR000618">
    <property type="entry name" value="Insect_cuticle"/>
</dbReference>
<organism evidence="3">
    <name type="scientific">Menopon gallinae</name>
    <name type="common">poultry shaft louse</name>
    <dbReference type="NCBI Taxonomy" id="328185"/>
    <lineage>
        <taxon>Eukaryota</taxon>
        <taxon>Metazoa</taxon>
        <taxon>Ecdysozoa</taxon>
        <taxon>Arthropoda</taxon>
        <taxon>Hexapoda</taxon>
        <taxon>Insecta</taxon>
        <taxon>Pterygota</taxon>
        <taxon>Neoptera</taxon>
        <taxon>Paraneoptera</taxon>
        <taxon>Psocodea</taxon>
        <taxon>Troctomorpha</taxon>
        <taxon>Phthiraptera</taxon>
        <taxon>Amblycera</taxon>
        <taxon>Menoponidae</taxon>
        <taxon>Menopon</taxon>
    </lineage>
</organism>
<dbReference type="PROSITE" id="PS00233">
    <property type="entry name" value="CHIT_BIND_RR_1"/>
    <property type="match status" value="1"/>
</dbReference>
<dbReference type="Pfam" id="PF00379">
    <property type="entry name" value="Chitin_bind_4"/>
    <property type="match status" value="1"/>
</dbReference>
<protein>
    <submittedName>
        <fullName evidence="3">Uncharacterized protein</fullName>
    </submittedName>
</protein>
<proteinExistence type="predicted"/>
<sequence>MEGSYSYLDPNGELVNIHYIADENGFRPQGNIIHPAISSYLQNLQVESVKAPPAQPEESVRKV</sequence>
<dbReference type="EMBL" id="JARGDH010000005">
    <property type="protein sequence ID" value="KAL0266485.1"/>
    <property type="molecule type" value="Genomic_DNA"/>
</dbReference>
<evidence type="ECO:0000313" key="3">
    <source>
        <dbReference type="EMBL" id="KAL0266485.1"/>
    </source>
</evidence>
<accession>A0AAW2H9W8</accession>
<reference evidence="3" key="1">
    <citation type="journal article" date="2024" name="Gigascience">
        <title>Chromosome-level genome of the poultry shaft louse Menopon gallinae provides insight into the host-switching and adaptive evolution of parasitic lice.</title>
        <authorList>
            <person name="Xu Y."/>
            <person name="Ma L."/>
            <person name="Liu S."/>
            <person name="Liang Y."/>
            <person name="Liu Q."/>
            <person name="He Z."/>
            <person name="Tian L."/>
            <person name="Duan Y."/>
            <person name="Cai W."/>
            <person name="Li H."/>
            <person name="Song F."/>
        </authorList>
    </citation>
    <scope>NUCLEOTIDE SEQUENCE</scope>
    <source>
        <strain evidence="3">Cailab_2023a</strain>
    </source>
</reference>
<gene>
    <name evidence="3" type="ORF">PYX00_009007</name>
</gene>
<keyword evidence="1 2" id="KW-0193">Cuticle</keyword>
<evidence type="ECO:0000256" key="2">
    <source>
        <dbReference type="PROSITE-ProRule" id="PRU00497"/>
    </source>
</evidence>
<dbReference type="InterPro" id="IPR031311">
    <property type="entry name" value="CHIT_BIND_RR_consensus"/>
</dbReference>
<dbReference type="PROSITE" id="PS51155">
    <property type="entry name" value="CHIT_BIND_RR_2"/>
    <property type="match status" value="1"/>
</dbReference>
<name>A0AAW2H9W8_9NEOP</name>
<evidence type="ECO:0000256" key="1">
    <source>
        <dbReference type="ARBA" id="ARBA00022460"/>
    </source>
</evidence>
<dbReference type="GO" id="GO:0042302">
    <property type="term" value="F:structural constituent of cuticle"/>
    <property type="evidence" value="ECO:0007669"/>
    <property type="project" value="UniProtKB-UniRule"/>
</dbReference>
<comment type="caution">
    <text evidence="3">The sequence shown here is derived from an EMBL/GenBank/DDBJ whole genome shotgun (WGS) entry which is preliminary data.</text>
</comment>
<dbReference type="AlphaFoldDB" id="A0AAW2H9W8"/>